<dbReference type="Pfam" id="PF23947">
    <property type="entry name" value="DUF7281"/>
    <property type="match status" value="1"/>
</dbReference>
<evidence type="ECO:0000313" key="2">
    <source>
        <dbReference type="EMBL" id="QEP35283.1"/>
    </source>
</evidence>
<gene>
    <name evidence="2" type="ORF">APAC_2222</name>
</gene>
<reference evidence="3" key="1">
    <citation type="submission" date="2019-09" db="EMBL/GenBank/DDBJ databases">
        <title>Complete genome sequencing of four Arcobacter species reveals a diverse suite of mobile elements.</title>
        <authorList>
            <person name="On S.L.W."/>
            <person name="Miller W.G."/>
            <person name="Biggs P."/>
            <person name="Cornelius A."/>
            <person name="Vandamme P."/>
        </authorList>
    </citation>
    <scope>NUCLEOTIDE SEQUENCE [LARGE SCALE GENOMIC DNA]</scope>
    <source>
        <strain evidence="3">LMG 26638</strain>
    </source>
</reference>
<keyword evidence="3" id="KW-1185">Reference proteome</keyword>
<proteinExistence type="predicted"/>
<dbReference type="InterPro" id="IPR055705">
    <property type="entry name" value="DUF7281"/>
</dbReference>
<feature type="domain" description="DUF7281" evidence="1">
    <location>
        <begin position="106"/>
        <end position="278"/>
    </location>
</feature>
<sequence length="280" mass="33100">MKISSAKIIKKLILENELNASELKDKKLLEELIQEQIIHLKRLSTRKAKIILLYKDRLNLFLENKYKIKNLNEYINTINKKEISRSELSKITSNTKSKKTNVQKGIYLNSLENIEIIVDNEKIQVNSILNGSIFINHLSKIEVNKDILIVIVENFENLLQIKKQKYLFEIYNKKILFIFRNSAIYEYLKYFENEIIYFGDIDLAGISIYLNEIKSKILNHSSFFIPQNLEELLESANSILYFNQYDKYKNLKSDEKYLENLIALINKYKTTVEQEVLILN</sequence>
<accession>A0A5C2H8Y8</accession>
<evidence type="ECO:0000259" key="1">
    <source>
        <dbReference type="Pfam" id="PF23947"/>
    </source>
</evidence>
<evidence type="ECO:0000313" key="3">
    <source>
        <dbReference type="Proteomes" id="UP000322726"/>
    </source>
</evidence>
<dbReference type="RefSeq" id="WP_130234180.1">
    <property type="nucleotide sequence ID" value="NZ_BMEF01000022.1"/>
</dbReference>
<reference evidence="2 3" key="2">
    <citation type="submission" date="2019-09" db="EMBL/GenBank/DDBJ databases">
        <title>Complete genome sequencing of four Arcobacter species reveals a diverse suite of mobile elements.</title>
        <authorList>
            <person name="Miller W.G."/>
            <person name="Yee E."/>
            <person name="Bono J.L."/>
        </authorList>
    </citation>
    <scope>NUCLEOTIDE SEQUENCE [LARGE SCALE GENOMIC DNA]</scope>
    <source>
        <strain evidence="2 3">LMG 26638</strain>
    </source>
</reference>
<name>A0A5C2H8Y8_9BACT</name>
<dbReference type="Proteomes" id="UP000322726">
    <property type="component" value="Chromosome"/>
</dbReference>
<dbReference type="OrthoDB" id="9811427at2"/>
<dbReference type="KEGG" id="apai:APAC_2222"/>
<reference evidence="2 3" key="3">
    <citation type="submission" date="2019-09" db="EMBL/GenBank/DDBJ databases">
        <title>Taxonomic note: a critical rebuttal of the proposed division of the genus Arcobacter into six genera, emended descriptions of Arcobacter anaerophilus and the genus Arcobacter, and an assessment of genus-level boundaries for Epsilonproteobacteria using in silico genomic comparator tools.</title>
        <authorList>
            <person name="On S.L.W."/>
            <person name="Miller W.G."/>
            <person name="Biggs P."/>
            <person name="Cornelius A."/>
            <person name="Vandamme P."/>
        </authorList>
    </citation>
    <scope>NUCLEOTIDE SEQUENCE [LARGE SCALE GENOMIC DNA]</scope>
    <source>
        <strain evidence="2 3">LMG 26638</strain>
    </source>
</reference>
<dbReference type="AlphaFoldDB" id="A0A5C2H8Y8"/>
<protein>
    <recommendedName>
        <fullName evidence="1">DUF7281 domain-containing protein</fullName>
    </recommendedName>
</protein>
<organism evidence="2 3">
    <name type="scientific">Malaciobacter pacificus</name>
    <dbReference type="NCBI Taxonomy" id="1080223"/>
    <lineage>
        <taxon>Bacteria</taxon>
        <taxon>Pseudomonadati</taxon>
        <taxon>Campylobacterota</taxon>
        <taxon>Epsilonproteobacteria</taxon>
        <taxon>Campylobacterales</taxon>
        <taxon>Arcobacteraceae</taxon>
        <taxon>Malaciobacter</taxon>
    </lineage>
</organism>
<dbReference type="EMBL" id="CP035928">
    <property type="protein sequence ID" value="QEP35283.1"/>
    <property type="molecule type" value="Genomic_DNA"/>
</dbReference>